<name>J7REK9_HUIN7</name>
<reference evidence="4" key="2">
    <citation type="submission" date="2012-08" db="EMBL/GenBank/DDBJ databases">
        <title>Genome sequence of Kazachstania naganishii.</title>
        <authorList>
            <person name="Gordon J.L."/>
            <person name="Armisen D."/>
            <person name="Proux-Wera E."/>
            <person name="OhEigeartaigh S.S."/>
            <person name="Byrne K.P."/>
            <person name="Wolfe K.H."/>
        </authorList>
    </citation>
    <scope>NUCLEOTIDE SEQUENCE [LARGE SCALE GENOMIC DNA]</scope>
    <source>
        <strain evidence="4">ATCC MYA-139 / BCRC 22969 / CBS 8797 / CCRC 22969 / KCTC 17520 / NBRC 10181 / NCYC 3082</strain>
    </source>
</reference>
<keyword evidence="4" id="KW-1185">Reference proteome</keyword>
<dbReference type="Pfam" id="PF10313">
    <property type="entry name" value="DUF2415"/>
    <property type="match status" value="1"/>
</dbReference>
<dbReference type="SUPFAM" id="SSF50978">
    <property type="entry name" value="WD40 repeat-like"/>
    <property type="match status" value="1"/>
</dbReference>
<dbReference type="OrthoDB" id="418169at2759"/>
<feature type="domain" description="DUF2415" evidence="2">
    <location>
        <begin position="340"/>
        <end position="379"/>
    </location>
</feature>
<dbReference type="InterPro" id="IPR019417">
    <property type="entry name" value="DUF2415"/>
</dbReference>
<dbReference type="Proteomes" id="UP000006310">
    <property type="component" value="Chromosome 1"/>
</dbReference>
<feature type="compositionally biased region" description="Polar residues" evidence="1">
    <location>
        <begin position="488"/>
        <end position="506"/>
    </location>
</feature>
<dbReference type="InterPro" id="IPR036322">
    <property type="entry name" value="WD40_repeat_dom_sf"/>
</dbReference>
<dbReference type="HOGENOM" id="CLU_027079_0_0_1"/>
<protein>
    <recommendedName>
        <fullName evidence="2">DUF2415 domain-containing protein</fullName>
    </recommendedName>
</protein>
<gene>
    <name evidence="3" type="primary">KNAG0A02790</name>
    <name evidence="3" type="ordered locus">KNAG_0A02790</name>
</gene>
<dbReference type="KEGG" id="kng:KNAG_0A02790"/>
<feature type="region of interest" description="Disordered" evidence="1">
    <location>
        <begin position="404"/>
        <end position="430"/>
    </location>
</feature>
<evidence type="ECO:0000256" key="1">
    <source>
        <dbReference type="SAM" id="MobiDB-lite"/>
    </source>
</evidence>
<dbReference type="EMBL" id="HE978314">
    <property type="protein sequence ID" value="CCK67968.1"/>
    <property type="molecule type" value="Genomic_DNA"/>
</dbReference>
<dbReference type="PANTHER" id="PTHR43991:SF9">
    <property type="entry name" value="DUF2415 DOMAIN-CONTAINING PROTEIN"/>
    <property type="match status" value="1"/>
</dbReference>
<dbReference type="eggNOG" id="KOG4532">
    <property type="taxonomic scope" value="Eukaryota"/>
</dbReference>
<dbReference type="OMA" id="INSWARR"/>
<proteinExistence type="predicted"/>
<dbReference type="PANTHER" id="PTHR43991">
    <property type="entry name" value="WD REPEAT PROTEIN (AFU_ORTHOLOGUE AFUA_8G05640)-RELATED"/>
    <property type="match status" value="1"/>
</dbReference>
<sequence length="662" mass="73603">MTTRSACWTRASDLTGTPGRGRRPVEVRRGRGRYRRHSMNHAGGVQTGCRGLPLGAQYRSATRKLVDFNFKPRCFAECGGLTACGGLVGSDDSGFPTNWNRLSREQELRTGEPLPPPSQPVRSRPAACSWTTATIRTPAFGRVSCPFTTRARSSRRQLCWASSSTTASHSPKGLKTTSTCTPAITTVTSISVISATGTPARERYSDLKFPLNNAALSHDGKTMLVSGDSNKFALYRQNELVNQFTLNYDSNIPGVNWGGKFAGGRVTRHTRFNLPDPSESIDQNIYVTRNGDHGFYNSFSENDSQFATLFQNGVCLLYDIRNTAAPLTEITSTRPHSHNGAFRVCRFSYGLDDLLFVSEHQGRVHVVDTRNFVNHQVIMIPDTLESASSQPSTENFDRMMASQMDANVNPRSRDSSSTSLSRRRASAPADTVEPWITPALSIPLKYLQPDIVPFPRVVDRIHSDFGDRYRPTSRGGSRGGSSRSLSSANRWDTNYDFSMPAPQQDTSTRDRSGFNVRRVSTSSAEKPQDQSLLAQHQRLIASPEGNPADDSPMVPFDGISDSRPFFSRRSNYLYGHDDTILDPLSQRHLHPYGSDFRYQSRGNQRTGTDFSESDFVDENNISGIDWVEDANGDSLVIGTDYGIFKWNVNSWARRSFSSYDFC</sequence>
<dbReference type="GeneID" id="34523603"/>
<accession>J7REK9</accession>
<reference evidence="3 4" key="1">
    <citation type="journal article" date="2011" name="Proc. Natl. Acad. Sci. U.S.A.">
        <title>Evolutionary erosion of yeast sex chromosomes by mating-type switching accidents.</title>
        <authorList>
            <person name="Gordon J.L."/>
            <person name="Armisen D."/>
            <person name="Proux-Wera E."/>
            <person name="Oheigeartaigh S.S."/>
            <person name="Byrne K.P."/>
            <person name="Wolfe K.H."/>
        </authorList>
    </citation>
    <scope>NUCLEOTIDE SEQUENCE [LARGE SCALE GENOMIC DNA]</scope>
    <source>
        <strain evidence="4">ATCC MYA-139 / BCRC 22969 / CBS 8797 / CCRC 22969 / KCTC 17520 / NBRC 10181 / NCYC 3082</strain>
    </source>
</reference>
<feature type="region of interest" description="Disordered" evidence="1">
    <location>
        <begin position="465"/>
        <end position="531"/>
    </location>
</feature>
<evidence type="ECO:0000313" key="3">
    <source>
        <dbReference type="EMBL" id="CCK67968.1"/>
    </source>
</evidence>
<evidence type="ECO:0000259" key="2">
    <source>
        <dbReference type="Pfam" id="PF10313"/>
    </source>
</evidence>
<dbReference type="AlphaFoldDB" id="J7REK9"/>
<organism evidence="3 4">
    <name type="scientific">Huiozyma naganishii (strain ATCC MYA-139 / BCRC 22969 / CBS 8797 / KCTC 17520 / NBRC 10181 / NCYC 3082 / Yp74L-3)</name>
    <name type="common">Yeast</name>
    <name type="synonym">Kazachstania naganishii</name>
    <dbReference type="NCBI Taxonomy" id="1071383"/>
    <lineage>
        <taxon>Eukaryota</taxon>
        <taxon>Fungi</taxon>
        <taxon>Dikarya</taxon>
        <taxon>Ascomycota</taxon>
        <taxon>Saccharomycotina</taxon>
        <taxon>Saccharomycetes</taxon>
        <taxon>Saccharomycetales</taxon>
        <taxon>Saccharomycetaceae</taxon>
        <taxon>Huiozyma</taxon>
    </lineage>
</organism>
<evidence type="ECO:0000313" key="4">
    <source>
        <dbReference type="Proteomes" id="UP000006310"/>
    </source>
</evidence>
<feature type="compositionally biased region" description="Polar residues" evidence="1">
    <location>
        <begin position="518"/>
        <end position="531"/>
    </location>
</feature>
<dbReference type="RefSeq" id="XP_022462214.1">
    <property type="nucleotide sequence ID" value="XM_022607085.1"/>
</dbReference>